<name>A0ABU0K3M7_9BACL</name>
<reference evidence="2" key="1">
    <citation type="submission" date="2023-07" db="EMBL/GenBank/DDBJ databases">
        <title>Genomic Encyclopedia of Type Strains, Phase IV (KMG-IV): sequencing the most valuable type-strain genomes for metagenomic binning, comparative biology and taxonomic classification.</title>
        <authorList>
            <person name="Goeker M."/>
        </authorList>
    </citation>
    <scope>NUCLEOTIDE SEQUENCE [LARGE SCALE GENOMIC DNA]</scope>
    <source>
        <strain evidence="2">JSM 076093</strain>
    </source>
</reference>
<keyword evidence="1" id="KW-0812">Transmembrane</keyword>
<feature type="transmembrane region" description="Helical" evidence="1">
    <location>
        <begin position="33"/>
        <end position="52"/>
    </location>
</feature>
<evidence type="ECO:0000313" key="3">
    <source>
        <dbReference type="Proteomes" id="UP001226720"/>
    </source>
</evidence>
<dbReference type="EMBL" id="JAUSWM010000003">
    <property type="protein sequence ID" value="MDQ0483086.1"/>
    <property type="molecule type" value="Genomic_DNA"/>
</dbReference>
<evidence type="ECO:0000313" key="2">
    <source>
        <dbReference type="EMBL" id="MDQ0483086.1"/>
    </source>
</evidence>
<organism evidence="2 3">
    <name type="scientific">Guptibacillus hwajinpoensis</name>
    <dbReference type="NCBI Taxonomy" id="208199"/>
    <lineage>
        <taxon>Bacteria</taxon>
        <taxon>Bacillati</taxon>
        <taxon>Bacillota</taxon>
        <taxon>Bacilli</taxon>
        <taxon>Bacillales</taxon>
        <taxon>Guptibacillaceae</taxon>
        <taxon>Guptibacillus</taxon>
    </lineage>
</organism>
<dbReference type="Proteomes" id="UP001226720">
    <property type="component" value="Unassembled WGS sequence"/>
</dbReference>
<feature type="transmembrane region" description="Helical" evidence="1">
    <location>
        <begin position="6"/>
        <end position="26"/>
    </location>
</feature>
<feature type="transmembrane region" description="Helical" evidence="1">
    <location>
        <begin position="81"/>
        <end position="96"/>
    </location>
</feature>
<proteinExistence type="predicted"/>
<keyword evidence="1" id="KW-0472">Membrane</keyword>
<comment type="caution">
    <text evidence="2">The sequence shown here is derived from an EMBL/GenBank/DDBJ whole genome shotgun (WGS) entry which is preliminary data.</text>
</comment>
<sequence length="97" mass="11193">MVFGLHNALALSAISIPMLMSSLNIGDSAIKKIVFFDFFILPIILFVLFTYSNKLVQHAKALTFDINKLKQLEKLEYKDPRLLYVLIWVACLFAFFF</sequence>
<gene>
    <name evidence="2" type="ORF">QO000_002058</name>
</gene>
<keyword evidence="1" id="KW-1133">Transmembrane helix</keyword>
<evidence type="ECO:0000256" key="1">
    <source>
        <dbReference type="SAM" id="Phobius"/>
    </source>
</evidence>
<protein>
    <submittedName>
        <fullName evidence="2">Uncharacterized protein</fullName>
    </submittedName>
</protein>
<keyword evidence="3" id="KW-1185">Reference proteome</keyword>
<accession>A0ABU0K3M7</accession>